<proteinExistence type="predicted"/>
<gene>
    <name evidence="2" type="ORF">BCR43DRAFT_293109</name>
</gene>
<dbReference type="EMBL" id="MCGN01000005">
    <property type="protein sequence ID" value="ORY96924.1"/>
    <property type="molecule type" value="Genomic_DNA"/>
</dbReference>
<sequence length="151" mass="16818">MAELLNKDWLQYPWLRCCTSQLLAGLVEGTTAVIINTVEPYCRDTMLDAHHERRVFGGPTSFPSTPNRYGFLSISKLSTSDGPVTHYHRTRDFSSELPLSYLVQTGRTTARKRCSSKTGSNSRSSCSRSSNMPRSLPCQASPLSADLKTLR</sequence>
<reference evidence="2 3" key="1">
    <citation type="submission" date="2016-07" db="EMBL/GenBank/DDBJ databases">
        <title>Pervasive Adenine N6-methylation of Active Genes in Fungi.</title>
        <authorList>
            <consortium name="DOE Joint Genome Institute"/>
            <person name="Mondo S.J."/>
            <person name="Dannebaum R.O."/>
            <person name="Kuo R.C."/>
            <person name="Labutti K."/>
            <person name="Haridas S."/>
            <person name="Kuo A."/>
            <person name="Salamov A."/>
            <person name="Ahrendt S.R."/>
            <person name="Lipzen A."/>
            <person name="Sullivan W."/>
            <person name="Andreopoulos W.B."/>
            <person name="Clum A."/>
            <person name="Lindquist E."/>
            <person name="Daum C."/>
            <person name="Ramamoorthy G.K."/>
            <person name="Gryganskyi A."/>
            <person name="Culley D."/>
            <person name="Magnuson J.K."/>
            <person name="James T.Y."/>
            <person name="O'Malley M.A."/>
            <person name="Stajich J.E."/>
            <person name="Spatafora J.W."/>
            <person name="Visel A."/>
            <person name="Grigoriev I.V."/>
        </authorList>
    </citation>
    <scope>NUCLEOTIDE SEQUENCE [LARGE SCALE GENOMIC DNA]</scope>
    <source>
        <strain evidence="2 3">NRRL 2496</strain>
    </source>
</reference>
<keyword evidence="3" id="KW-1185">Reference proteome</keyword>
<evidence type="ECO:0000256" key="1">
    <source>
        <dbReference type="SAM" id="MobiDB-lite"/>
    </source>
</evidence>
<protein>
    <submittedName>
        <fullName evidence="2">Uncharacterized protein</fullName>
    </submittedName>
</protein>
<dbReference type="OrthoDB" id="2283943at2759"/>
<name>A0A1X2HDN8_SYNRA</name>
<dbReference type="AlphaFoldDB" id="A0A1X2HDN8"/>
<organism evidence="2 3">
    <name type="scientific">Syncephalastrum racemosum</name>
    <name type="common">Filamentous fungus</name>
    <dbReference type="NCBI Taxonomy" id="13706"/>
    <lineage>
        <taxon>Eukaryota</taxon>
        <taxon>Fungi</taxon>
        <taxon>Fungi incertae sedis</taxon>
        <taxon>Mucoromycota</taxon>
        <taxon>Mucoromycotina</taxon>
        <taxon>Mucoromycetes</taxon>
        <taxon>Mucorales</taxon>
        <taxon>Syncephalastraceae</taxon>
        <taxon>Syncephalastrum</taxon>
    </lineage>
</organism>
<accession>A0A1X2HDN8</accession>
<evidence type="ECO:0000313" key="3">
    <source>
        <dbReference type="Proteomes" id="UP000242180"/>
    </source>
</evidence>
<dbReference type="InParanoid" id="A0A1X2HDN8"/>
<comment type="caution">
    <text evidence="2">The sequence shown here is derived from an EMBL/GenBank/DDBJ whole genome shotgun (WGS) entry which is preliminary data.</text>
</comment>
<feature type="region of interest" description="Disordered" evidence="1">
    <location>
        <begin position="110"/>
        <end position="151"/>
    </location>
</feature>
<feature type="compositionally biased region" description="Low complexity" evidence="1">
    <location>
        <begin position="116"/>
        <end position="135"/>
    </location>
</feature>
<dbReference type="Proteomes" id="UP000242180">
    <property type="component" value="Unassembled WGS sequence"/>
</dbReference>
<evidence type="ECO:0000313" key="2">
    <source>
        <dbReference type="EMBL" id="ORY96924.1"/>
    </source>
</evidence>